<dbReference type="Proteomes" id="UP000447434">
    <property type="component" value="Chromosome 6"/>
</dbReference>
<evidence type="ECO:0000256" key="1">
    <source>
        <dbReference type="ARBA" id="ARBA00005474"/>
    </source>
</evidence>
<proteinExistence type="inferred from homology"/>
<accession>A0A6A4QDU5</accession>
<name>A0A6A4QDU5_LUPAL</name>
<evidence type="ECO:0000313" key="2">
    <source>
        <dbReference type="EMBL" id="KAE9611782.1"/>
    </source>
</evidence>
<sequence length="210" mass="23018">MKVSCNGCRILRKGCGDNCVIRPCLEWINSPESQANATMFLAKFYGRTALVNLISAAPEHLRTDVFKSLLHEACGRLVNPTYGSMGLLWSGDWNRCEAAVDAVLNGSRILDVAGFDWHTTGAHVGGVENVFPACDIRHVPRARDVDNVGERGRSKRARRTVKATPQVGVVDSPENESMETVEQPLNQQPLNQAVAETEFINLELTLAFPG</sequence>
<dbReference type="PROSITE" id="PS50891">
    <property type="entry name" value="LOB"/>
    <property type="match status" value="1"/>
</dbReference>
<dbReference type="Pfam" id="PF03195">
    <property type="entry name" value="LOB"/>
    <property type="match status" value="1"/>
</dbReference>
<dbReference type="AlphaFoldDB" id="A0A6A4QDU5"/>
<dbReference type="OrthoDB" id="1922547at2759"/>
<comment type="similarity">
    <text evidence="1">Belongs to the LOB domain-containing protein family.</text>
</comment>
<dbReference type="GO" id="GO:0010468">
    <property type="term" value="P:regulation of gene expression"/>
    <property type="evidence" value="ECO:0007669"/>
    <property type="project" value="TreeGrafter"/>
</dbReference>
<protein>
    <submittedName>
        <fullName evidence="2">Putative transcription factor AS2-LOB family</fullName>
    </submittedName>
</protein>
<organism evidence="2 3">
    <name type="scientific">Lupinus albus</name>
    <name type="common">White lupine</name>
    <name type="synonym">Lupinus termis</name>
    <dbReference type="NCBI Taxonomy" id="3870"/>
    <lineage>
        <taxon>Eukaryota</taxon>
        <taxon>Viridiplantae</taxon>
        <taxon>Streptophyta</taxon>
        <taxon>Embryophyta</taxon>
        <taxon>Tracheophyta</taxon>
        <taxon>Spermatophyta</taxon>
        <taxon>Magnoliopsida</taxon>
        <taxon>eudicotyledons</taxon>
        <taxon>Gunneridae</taxon>
        <taxon>Pentapetalae</taxon>
        <taxon>rosids</taxon>
        <taxon>fabids</taxon>
        <taxon>Fabales</taxon>
        <taxon>Fabaceae</taxon>
        <taxon>Papilionoideae</taxon>
        <taxon>50 kb inversion clade</taxon>
        <taxon>genistoids sensu lato</taxon>
        <taxon>core genistoids</taxon>
        <taxon>Genisteae</taxon>
        <taxon>Lupinus</taxon>
    </lineage>
</organism>
<reference evidence="3" key="1">
    <citation type="journal article" date="2020" name="Nat. Commun.">
        <title>Genome sequence of the cluster root forming white lupin.</title>
        <authorList>
            <person name="Hufnagel B."/>
            <person name="Marques A."/>
            <person name="Soriano A."/>
            <person name="Marques L."/>
            <person name="Divol F."/>
            <person name="Doumas P."/>
            <person name="Sallet E."/>
            <person name="Mancinotti D."/>
            <person name="Carrere S."/>
            <person name="Marande W."/>
            <person name="Arribat S."/>
            <person name="Keller J."/>
            <person name="Huneau C."/>
            <person name="Blein T."/>
            <person name="Aime D."/>
            <person name="Laguerre M."/>
            <person name="Taylor J."/>
            <person name="Schubert V."/>
            <person name="Nelson M."/>
            <person name="Geu-Flores F."/>
            <person name="Crespi M."/>
            <person name="Gallardo-Guerrero K."/>
            <person name="Delaux P.-M."/>
            <person name="Salse J."/>
            <person name="Berges H."/>
            <person name="Guyot R."/>
            <person name="Gouzy J."/>
            <person name="Peret B."/>
        </authorList>
    </citation>
    <scope>NUCLEOTIDE SEQUENCE [LARGE SCALE GENOMIC DNA]</scope>
    <source>
        <strain evidence="3">cv. Amiga</strain>
    </source>
</reference>
<evidence type="ECO:0000313" key="3">
    <source>
        <dbReference type="Proteomes" id="UP000447434"/>
    </source>
</evidence>
<gene>
    <name evidence="2" type="ORF">Lalb_Chr06g0166101</name>
</gene>
<dbReference type="EMBL" id="WOCE01000006">
    <property type="protein sequence ID" value="KAE9611782.1"/>
    <property type="molecule type" value="Genomic_DNA"/>
</dbReference>
<keyword evidence="3" id="KW-1185">Reference proteome</keyword>
<dbReference type="InterPro" id="IPR004883">
    <property type="entry name" value="LOB"/>
</dbReference>
<dbReference type="PANTHER" id="PTHR31304">
    <property type="entry name" value="LOB DOMAIN-CONTAINING PROTEIN 38"/>
    <property type="match status" value="1"/>
</dbReference>
<dbReference type="PANTHER" id="PTHR31304:SF64">
    <property type="entry name" value="LOB DOMAIN-CONTAINING PROTEIN 42"/>
    <property type="match status" value="1"/>
</dbReference>
<comment type="caution">
    <text evidence="2">The sequence shown here is derived from an EMBL/GenBank/DDBJ whole genome shotgun (WGS) entry which is preliminary data.</text>
</comment>